<keyword evidence="2" id="KW-1185">Reference proteome</keyword>
<organism evidence="1 2">
    <name type="scientific">Apiospora kogelbergensis</name>
    <dbReference type="NCBI Taxonomy" id="1337665"/>
    <lineage>
        <taxon>Eukaryota</taxon>
        <taxon>Fungi</taxon>
        <taxon>Dikarya</taxon>
        <taxon>Ascomycota</taxon>
        <taxon>Pezizomycotina</taxon>
        <taxon>Sordariomycetes</taxon>
        <taxon>Xylariomycetidae</taxon>
        <taxon>Amphisphaeriales</taxon>
        <taxon>Apiosporaceae</taxon>
        <taxon>Apiospora</taxon>
    </lineage>
</organism>
<accession>A0AAW0QND9</accession>
<evidence type="ECO:0000313" key="1">
    <source>
        <dbReference type="EMBL" id="KAK8109684.1"/>
    </source>
</evidence>
<dbReference type="EMBL" id="JAQQWP010000007">
    <property type="protein sequence ID" value="KAK8109684.1"/>
    <property type="molecule type" value="Genomic_DNA"/>
</dbReference>
<reference evidence="1 2" key="1">
    <citation type="submission" date="2023-01" db="EMBL/GenBank/DDBJ databases">
        <title>Analysis of 21 Apiospora genomes using comparative genomics revels a genus with tremendous synthesis potential of carbohydrate active enzymes and secondary metabolites.</title>
        <authorList>
            <person name="Sorensen T."/>
        </authorList>
    </citation>
    <scope>NUCLEOTIDE SEQUENCE [LARGE SCALE GENOMIC DNA]</scope>
    <source>
        <strain evidence="1 2">CBS 117206</strain>
    </source>
</reference>
<comment type="caution">
    <text evidence="1">The sequence shown here is derived from an EMBL/GenBank/DDBJ whole genome shotgun (WGS) entry which is preliminary data.</text>
</comment>
<dbReference type="Proteomes" id="UP001392437">
    <property type="component" value="Unassembled WGS sequence"/>
</dbReference>
<protein>
    <submittedName>
        <fullName evidence="1">Uncharacterized protein</fullName>
    </submittedName>
</protein>
<gene>
    <name evidence="1" type="ORF">PG999_007821</name>
</gene>
<sequence length="178" mass="20353">MRIQLAQYGQREVTRQALQVLRTVLNTEQSHSLLVLIYHVADRILADKTRSVHLGILANWTREKAHLFPKEHLDAFINTIQSRPVEAKMHQLVATDAVLWIRDSLSSSALPFVGDPELQLGYFIQARNQLCERARRLRWYVWKPLPALVGPLLTNIATAGVRHAALFITNNEGMRPPY</sequence>
<name>A0AAW0QND9_9PEZI</name>
<proteinExistence type="predicted"/>
<dbReference type="AlphaFoldDB" id="A0AAW0QND9"/>
<evidence type="ECO:0000313" key="2">
    <source>
        <dbReference type="Proteomes" id="UP001392437"/>
    </source>
</evidence>